<dbReference type="InterPro" id="IPR055245">
    <property type="entry name" value="HTH_proteobacteria"/>
</dbReference>
<evidence type="ECO:0000259" key="2">
    <source>
        <dbReference type="Pfam" id="PF14090"/>
    </source>
</evidence>
<comment type="caution">
    <text evidence="3">The sequence shown here is derived from an EMBL/GenBank/DDBJ whole genome shotgun (WGS) entry which is preliminary data.</text>
</comment>
<sequence length="101" mass="10880">MSTKKSTNQTASPNNSTANDTSTTAQRARLLAQLKLEPVDTFTARRELNIIHPGGRVAELRAAGHSIQTQRISLTDDQGRTHHGIALYFLSPSAAPAQTEA</sequence>
<dbReference type="EMBL" id="PUIN01000023">
    <property type="protein sequence ID" value="PQO96755.1"/>
    <property type="molecule type" value="Genomic_DNA"/>
</dbReference>
<evidence type="ECO:0000256" key="1">
    <source>
        <dbReference type="SAM" id="MobiDB-lite"/>
    </source>
</evidence>
<name>A0A2S8H4N1_9PSED</name>
<proteinExistence type="predicted"/>
<feature type="domain" description="Winged helix-turn-helix" evidence="2">
    <location>
        <begin position="26"/>
        <end position="90"/>
    </location>
</feature>
<evidence type="ECO:0000313" key="3">
    <source>
        <dbReference type="EMBL" id="PQO96755.1"/>
    </source>
</evidence>
<organism evidence="3 4">
    <name type="scientific">Pseudomonas frederiksbergensis</name>
    <dbReference type="NCBI Taxonomy" id="104087"/>
    <lineage>
        <taxon>Bacteria</taxon>
        <taxon>Pseudomonadati</taxon>
        <taxon>Pseudomonadota</taxon>
        <taxon>Gammaproteobacteria</taxon>
        <taxon>Pseudomonadales</taxon>
        <taxon>Pseudomonadaceae</taxon>
        <taxon>Pseudomonas</taxon>
    </lineage>
</organism>
<accession>A0A2S8H4N1</accession>
<dbReference type="RefSeq" id="WP_105348849.1">
    <property type="nucleotide sequence ID" value="NZ_PUIN01000023.1"/>
</dbReference>
<gene>
    <name evidence="3" type="ORF">C5612_30160</name>
</gene>
<protein>
    <recommendedName>
        <fullName evidence="2">Winged helix-turn-helix domain-containing protein</fullName>
    </recommendedName>
</protein>
<dbReference type="AlphaFoldDB" id="A0A2S8H4N1"/>
<dbReference type="Pfam" id="PF14090">
    <property type="entry name" value="HTH_39"/>
    <property type="match status" value="1"/>
</dbReference>
<dbReference type="Proteomes" id="UP000239687">
    <property type="component" value="Unassembled WGS sequence"/>
</dbReference>
<feature type="compositionally biased region" description="Low complexity" evidence="1">
    <location>
        <begin position="10"/>
        <end position="26"/>
    </location>
</feature>
<reference evidence="3 4" key="1">
    <citation type="submission" date="2018-02" db="EMBL/GenBank/DDBJ databases">
        <title>Draft genome sequencing of Pseudomonas frederiksbergensis 11-D3.</title>
        <authorList>
            <person name="Zheng B.-X."/>
        </authorList>
    </citation>
    <scope>NUCLEOTIDE SEQUENCE [LARGE SCALE GENOMIC DNA]</scope>
    <source>
        <strain evidence="3 4">11-D3</strain>
    </source>
</reference>
<evidence type="ECO:0000313" key="4">
    <source>
        <dbReference type="Proteomes" id="UP000239687"/>
    </source>
</evidence>
<feature type="region of interest" description="Disordered" evidence="1">
    <location>
        <begin position="1"/>
        <end position="26"/>
    </location>
</feature>